<name>A0A4Q0YN04_9GAMM</name>
<proteinExistence type="predicted"/>
<reference evidence="1 2" key="1">
    <citation type="submission" date="2017-10" db="EMBL/GenBank/DDBJ databases">
        <title>Nyctiphanis sp. nov., isolated from the stomach of the euphausiid Nyctiphanes simplex (Hansen, 1911) in the Gulf of California.</title>
        <authorList>
            <person name="Gomez-Gil B."/>
            <person name="Aguilar-Mendez M."/>
            <person name="Lopez-Cortes A."/>
            <person name="Gomez-Gutierrez J."/>
            <person name="Roque A."/>
            <person name="Lang E."/>
            <person name="Gonzalez-Castillo A."/>
        </authorList>
    </citation>
    <scope>NUCLEOTIDE SEQUENCE [LARGE SCALE GENOMIC DNA]</scope>
    <source>
        <strain evidence="1 2">CAIM 600</strain>
    </source>
</reference>
<sequence length="89" mass="10442">MKVKELLVEDYTVFVVDGLMDEISIENFYTNISSQAFFRQERDSDQDEYPIFSFDFEPEEISSCDNVGIIATELVHSYFKADFYLQRAT</sequence>
<dbReference type="RefSeq" id="WP_129123900.1">
    <property type="nucleotide sequence ID" value="NZ_PEIB01000038.1"/>
</dbReference>
<dbReference type="EMBL" id="PEIB01000038">
    <property type="protein sequence ID" value="RXJ71334.1"/>
    <property type="molecule type" value="Genomic_DNA"/>
</dbReference>
<evidence type="ECO:0000313" key="2">
    <source>
        <dbReference type="Proteomes" id="UP000290287"/>
    </source>
</evidence>
<evidence type="ECO:0000313" key="1">
    <source>
        <dbReference type="EMBL" id="RXJ71334.1"/>
    </source>
</evidence>
<comment type="caution">
    <text evidence="1">The sequence shown here is derived from an EMBL/GenBank/DDBJ whole genome shotgun (WGS) entry which is preliminary data.</text>
</comment>
<protein>
    <submittedName>
        <fullName evidence="1">Uncharacterized protein</fullName>
    </submittedName>
</protein>
<organism evidence="1 2">
    <name type="scientific">Veronia nyctiphanis</name>
    <dbReference type="NCBI Taxonomy" id="1278244"/>
    <lineage>
        <taxon>Bacteria</taxon>
        <taxon>Pseudomonadati</taxon>
        <taxon>Pseudomonadota</taxon>
        <taxon>Gammaproteobacteria</taxon>
        <taxon>Vibrionales</taxon>
        <taxon>Vibrionaceae</taxon>
        <taxon>Veronia</taxon>
    </lineage>
</organism>
<dbReference type="Proteomes" id="UP000290287">
    <property type="component" value="Unassembled WGS sequence"/>
</dbReference>
<dbReference type="AlphaFoldDB" id="A0A4Q0YN04"/>
<gene>
    <name evidence="1" type="ORF">CS022_21125</name>
</gene>
<accession>A0A4Q0YN04</accession>
<keyword evidence="2" id="KW-1185">Reference proteome</keyword>